<comment type="caution">
    <text evidence="6">The sequence shown here is derived from an EMBL/GenBank/DDBJ whole genome shotgun (WGS) entry which is preliminary data.</text>
</comment>
<dbReference type="Gene3D" id="3.40.50.300">
    <property type="entry name" value="P-loop containing nucleotide triphosphate hydrolases"/>
    <property type="match status" value="1"/>
</dbReference>
<evidence type="ECO:0000256" key="1">
    <source>
        <dbReference type="ARBA" id="ARBA00022741"/>
    </source>
</evidence>
<evidence type="ECO:0000256" key="4">
    <source>
        <dbReference type="SAM" id="Phobius"/>
    </source>
</evidence>
<dbReference type="PANTHER" id="PTHR22683:SF41">
    <property type="entry name" value="DNA TRANSLOCASE FTSK"/>
    <property type="match status" value="1"/>
</dbReference>
<protein>
    <submittedName>
        <fullName evidence="6">DNA segregation ATPase, FtsK/SpoIIIE family</fullName>
    </submittedName>
</protein>
<proteinExistence type="predicted"/>
<keyword evidence="4" id="KW-0472">Membrane</keyword>
<dbReference type="PANTHER" id="PTHR22683">
    <property type="entry name" value="SPORULATION PROTEIN RELATED"/>
    <property type="match status" value="1"/>
</dbReference>
<dbReference type="Pfam" id="PF01580">
    <property type="entry name" value="FtsK_SpoIIIE"/>
    <property type="match status" value="1"/>
</dbReference>
<evidence type="ECO:0000313" key="7">
    <source>
        <dbReference type="Proteomes" id="UP000021053"/>
    </source>
</evidence>
<dbReference type="InterPro" id="IPR002543">
    <property type="entry name" value="FtsK_dom"/>
</dbReference>
<evidence type="ECO:0000256" key="2">
    <source>
        <dbReference type="ARBA" id="ARBA00022840"/>
    </source>
</evidence>
<dbReference type="HOGENOM" id="CLU_034934_1_1_11"/>
<gene>
    <name evidence="6" type="ORF">CryarDRAFT_1339</name>
</gene>
<dbReference type="GO" id="GO:0005524">
    <property type="term" value="F:ATP binding"/>
    <property type="evidence" value="ECO:0007669"/>
    <property type="project" value="UniProtKB-UniRule"/>
</dbReference>
<keyword evidence="7" id="KW-1185">Reference proteome</keyword>
<dbReference type="PROSITE" id="PS50901">
    <property type="entry name" value="FTSK"/>
    <property type="match status" value="1"/>
</dbReference>
<evidence type="ECO:0000256" key="3">
    <source>
        <dbReference type="PROSITE-ProRule" id="PRU00289"/>
    </source>
</evidence>
<dbReference type="InterPro" id="IPR050206">
    <property type="entry name" value="FtsK/SpoIIIE/SftA"/>
</dbReference>
<reference evidence="6 7" key="1">
    <citation type="submission" date="2013-07" db="EMBL/GenBank/DDBJ databases">
        <authorList>
            <consortium name="DOE Joint Genome Institute"/>
            <person name="Eisen J."/>
            <person name="Huntemann M."/>
            <person name="Han J."/>
            <person name="Chen A."/>
            <person name="Kyrpides N."/>
            <person name="Mavromatis K."/>
            <person name="Markowitz V."/>
            <person name="Palaniappan K."/>
            <person name="Ivanova N."/>
            <person name="Schaumberg A."/>
            <person name="Pati A."/>
            <person name="Liolios K."/>
            <person name="Nordberg H.P."/>
            <person name="Cantor M.N."/>
            <person name="Hua S.X."/>
            <person name="Woyke T."/>
        </authorList>
    </citation>
    <scope>NUCLEOTIDE SEQUENCE [LARGE SCALE GENOMIC DNA]</scope>
    <source>
        <strain evidence="6 7">DSM 44712</strain>
    </source>
</reference>
<evidence type="ECO:0000313" key="6">
    <source>
        <dbReference type="EMBL" id="EXG80273.1"/>
    </source>
</evidence>
<keyword evidence="4" id="KW-0812">Transmembrane</keyword>
<dbReference type="RefSeq" id="WP_051569840.1">
    <property type="nucleotide sequence ID" value="NZ_KK073874.1"/>
</dbReference>
<dbReference type="InterPro" id="IPR027417">
    <property type="entry name" value="P-loop_NTPase"/>
</dbReference>
<keyword evidence="1 3" id="KW-0547">Nucleotide-binding</keyword>
<organism evidence="6 7">
    <name type="scientific">Cryptosporangium arvum DSM 44712</name>
    <dbReference type="NCBI Taxonomy" id="927661"/>
    <lineage>
        <taxon>Bacteria</taxon>
        <taxon>Bacillati</taxon>
        <taxon>Actinomycetota</taxon>
        <taxon>Actinomycetes</taxon>
        <taxon>Cryptosporangiales</taxon>
        <taxon>Cryptosporangiaceae</taxon>
        <taxon>Cryptosporangium</taxon>
    </lineage>
</organism>
<feature type="binding site" evidence="3">
    <location>
        <begin position="222"/>
        <end position="229"/>
    </location>
    <ligand>
        <name>ATP</name>
        <dbReference type="ChEBI" id="CHEBI:30616"/>
    </ligand>
</feature>
<feature type="domain" description="FtsK" evidence="5">
    <location>
        <begin position="181"/>
        <end position="385"/>
    </location>
</feature>
<evidence type="ECO:0000259" key="5">
    <source>
        <dbReference type="PROSITE" id="PS50901"/>
    </source>
</evidence>
<dbReference type="OrthoDB" id="3217500at2"/>
<feature type="transmembrane region" description="Helical" evidence="4">
    <location>
        <begin position="43"/>
        <end position="61"/>
    </location>
</feature>
<name>A0A010YYJ9_9ACTN</name>
<dbReference type="SUPFAM" id="SSF52540">
    <property type="entry name" value="P-loop containing nucleoside triphosphate hydrolases"/>
    <property type="match status" value="1"/>
</dbReference>
<accession>A0A010YYJ9</accession>
<dbReference type="GO" id="GO:0003677">
    <property type="term" value="F:DNA binding"/>
    <property type="evidence" value="ECO:0007669"/>
    <property type="project" value="InterPro"/>
</dbReference>
<dbReference type="Proteomes" id="UP000021053">
    <property type="component" value="Unassembled WGS sequence"/>
</dbReference>
<keyword evidence="2 3" id="KW-0067">ATP-binding</keyword>
<dbReference type="AlphaFoldDB" id="A0A010YYJ9"/>
<keyword evidence="4" id="KW-1133">Transmembrane helix</keyword>
<dbReference type="EMBL" id="JFBT01000001">
    <property type="protein sequence ID" value="EXG80273.1"/>
    <property type="molecule type" value="Genomic_DNA"/>
</dbReference>
<sequence>MFLLALVILLRRGPWPAVRFLVKAWLWIVGSIVWLVLFFRRPTAALLLLVALLVALVLWRLRGWLWGQLWRWKGDRIAAVIPDRAWVWVRRFQWPQLAWRTGLTRPQAVGAGASMEYLGGRWRPIPNGFVVVGRLLDGQTPVDYAKVSEPLAESWQVARVAVDSPARGWVRLKALWSDPLATPLRAPLPNPRPDLRALLLGQREDGLAWTERLIGRHLLVAGATGAGKGSVQWSVIRALAPLIRWRVVEVWTLDPKRIEFASGGRLFARYAAEPVDMVELVEAAAQLVADRARRMAGHARTHVARRGDPFVLLNIDELAFLTAYLTDRKLKDRFAGALATVLTQGRALGVAVLAAVQDPRKETVPLRQLFTTRIALRLDEPSQVDLVLGDGAADRGAAAHLIPRDEATGAGIAYVITDGDATPRRVRAGYLSDRDIAWTVATFAR</sequence>